<evidence type="ECO:0000313" key="2">
    <source>
        <dbReference type="Proteomes" id="UP001595867"/>
    </source>
</evidence>
<evidence type="ECO:0000313" key="1">
    <source>
        <dbReference type="EMBL" id="MFC4066613.1"/>
    </source>
</evidence>
<accession>A0ABV8IWB5</accession>
<organism evidence="1 2">
    <name type="scientific">Actinoplanes subglobosus</name>
    <dbReference type="NCBI Taxonomy" id="1547892"/>
    <lineage>
        <taxon>Bacteria</taxon>
        <taxon>Bacillati</taxon>
        <taxon>Actinomycetota</taxon>
        <taxon>Actinomycetes</taxon>
        <taxon>Micromonosporales</taxon>
        <taxon>Micromonosporaceae</taxon>
        <taxon>Actinoplanes</taxon>
    </lineage>
</organism>
<reference evidence="2" key="1">
    <citation type="journal article" date="2019" name="Int. J. Syst. Evol. Microbiol.">
        <title>The Global Catalogue of Microorganisms (GCM) 10K type strain sequencing project: providing services to taxonomists for standard genome sequencing and annotation.</title>
        <authorList>
            <consortium name="The Broad Institute Genomics Platform"/>
            <consortium name="The Broad Institute Genome Sequencing Center for Infectious Disease"/>
            <person name="Wu L."/>
            <person name="Ma J."/>
        </authorList>
    </citation>
    <scope>NUCLEOTIDE SEQUENCE [LARGE SCALE GENOMIC DNA]</scope>
    <source>
        <strain evidence="2">TBRC 5832</strain>
    </source>
</reference>
<gene>
    <name evidence="1" type="ORF">ACFO0C_16880</name>
</gene>
<name>A0ABV8IWB5_9ACTN</name>
<dbReference type="Proteomes" id="UP001595867">
    <property type="component" value="Unassembled WGS sequence"/>
</dbReference>
<dbReference type="EMBL" id="JBHSBL010000015">
    <property type="protein sequence ID" value="MFC4066613.1"/>
    <property type="molecule type" value="Genomic_DNA"/>
</dbReference>
<proteinExistence type="predicted"/>
<protein>
    <recommendedName>
        <fullName evidence="3">Secreted protein</fullName>
    </recommendedName>
</protein>
<dbReference type="RefSeq" id="WP_378067578.1">
    <property type="nucleotide sequence ID" value="NZ_JBHSBL010000015.1"/>
</dbReference>
<comment type="caution">
    <text evidence="1">The sequence shown here is derived from an EMBL/GenBank/DDBJ whole genome shotgun (WGS) entry which is preliminary data.</text>
</comment>
<keyword evidence="2" id="KW-1185">Reference proteome</keyword>
<sequence length="114" mass="12377">MTSRQHPTNRRSGFVVLVMLVLLMSASALFSAAAAHHRHDHGGGPVAASCDDRAHADEVAHEHRHGNDWTPRLSQRARPVIVAAVPYPRCEIVLPVPESMVPGVVLSRLGVLRV</sequence>
<evidence type="ECO:0008006" key="3">
    <source>
        <dbReference type="Google" id="ProtNLM"/>
    </source>
</evidence>